<name>A0A670KHL0_PODMU</name>
<dbReference type="Proteomes" id="UP000472272">
    <property type="component" value="Chromosome 9"/>
</dbReference>
<reference evidence="2" key="3">
    <citation type="submission" date="2025-09" db="UniProtKB">
        <authorList>
            <consortium name="Ensembl"/>
        </authorList>
    </citation>
    <scope>IDENTIFICATION</scope>
</reference>
<dbReference type="GO" id="GO:0010001">
    <property type="term" value="P:glial cell differentiation"/>
    <property type="evidence" value="ECO:0007669"/>
    <property type="project" value="Ensembl"/>
</dbReference>
<dbReference type="GeneTree" id="ENSGT00940000158449"/>
<dbReference type="Gene3D" id="2.80.10.50">
    <property type="match status" value="1"/>
</dbReference>
<dbReference type="AlphaFoldDB" id="A0A670KHL0"/>
<dbReference type="GO" id="GO:0005104">
    <property type="term" value="F:fibroblast growth factor receptor binding"/>
    <property type="evidence" value="ECO:0007669"/>
    <property type="project" value="Ensembl"/>
</dbReference>
<keyword evidence="3" id="KW-1185">Reference proteome</keyword>
<feature type="compositionally biased region" description="Polar residues" evidence="1">
    <location>
        <begin position="91"/>
        <end position="107"/>
    </location>
</feature>
<dbReference type="GO" id="GO:0023019">
    <property type="term" value="P:signal transduction involved in regulation of gene expression"/>
    <property type="evidence" value="ECO:0007669"/>
    <property type="project" value="Ensembl"/>
</dbReference>
<proteinExistence type="predicted"/>
<organism evidence="2 3">
    <name type="scientific">Podarcis muralis</name>
    <name type="common">Wall lizard</name>
    <name type="synonym">Lacerta muralis</name>
    <dbReference type="NCBI Taxonomy" id="64176"/>
    <lineage>
        <taxon>Eukaryota</taxon>
        <taxon>Metazoa</taxon>
        <taxon>Chordata</taxon>
        <taxon>Craniata</taxon>
        <taxon>Vertebrata</taxon>
        <taxon>Euteleostomi</taxon>
        <taxon>Lepidosauria</taxon>
        <taxon>Squamata</taxon>
        <taxon>Bifurcata</taxon>
        <taxon>Unidentata</taxon>
        <taxon>Episquamata</taxon>
        <taxon>Laterata</taxon>
        <taxon>Lacertibaenia</taxon>
        <taxon>Lacertidae</taxon>
        <taxon>Podarcis</taxon>
    </lineage>
</organism>
<protein>
    <submittedName>
        <fullName evidence="2">Fibroblast growth factor 5</fullName>
    </submittedName>
</protein>
<gene>
    <name evidence="2" type="primary">FGF5</name>
</gene>
<dbReference type="InterPro" id="IPR008996">
    <property type="entry name" value="IL1/FGF"/>
</dbReference>
<accession>A0A670KHL0</accession>
<reference evidence="2" key="2">
    <citation type="submission" date="2025-08" db="UniProtKB">
        <authorList>
            <consortium name="Ensembl"/>
        </authorList>
    </citation>
    <scope>IDENTIFICATION</scope>
</reference>
<dbReference type="GO" id="GO:0008543">
    <property type="term" value="P:fibroblast growth factor receptor signaling pathway"/>
    <property type="evidence" value="ECO:0007669"/>
    <property type="project" value="Ensembl"/>
</dbReference>
<dbReference type="Ensembl" id="ENSPMRT00000037940.1">
    <property type="protein sequence ID" value="ENSPMRP00000035795.1"/>
    <property type="gene ID" value="ENSPMRG00000023129.1"/>
</dbReference>
<feature type="region of interest" description="Disordered" evidence="1">
    <location>
        <begin position="56"/>
        <end position="107"/>
    </location>
</feature>
<evidence type="ECO:0000313" key="3">
    <source>
        <dbReference type="Proteomes" id="UP000472272"/>
    </source>
</evidence>
<evidence type="ECO:0000313" key="2">
    <source>
        <dbReference type="Ensembl" id="ENSPMRP00000035795.1"/>
    </source>
</evidence>
<dbReference type="SUPFAM" id="SSF50353">
    <property type="entry name" value="Cytokine"/>
    <property type="match status" value="1"/>
</dbReference>
<feature type="compositionally biased region" description="Low complexity" evidence="1">
    <location>
        <begin position="56"/>
        <end position="90"/>
    </location>
</feature>
<reference evidence="2 3" key="1">
    <citation type="journal article" date="2019" name="Proc. Natl. Acad. Sci. U.S.A.">
        <title>Regulatory changes in pterin and carotenoid genes underlie balanced color polymorphisms in the wall lizard.</title>
        <authorList>
            <person name="Andrade P."/>
            <person name="Pinho C."/>
            <person name="Perez I de Lanuza G."/>
            <person name="Afonso S."/>
            <person name="Brejcha J."/>
            <person name="Rubin C.J."/>
            <person name="Wallerman O."/>
            <person name="Pereira P."/>
            <person name="Sabatino S.J."/>
            <person name="Bellati A."/>
            <person name="Pellitteri-Rosa D."/>
            <person name="Bosakova Z."/>
            <person name="Bunikis I."/>
            <person name="Carretero M.A."/>
            <person name="Feiner N."/>
            <person name="Marsik P."/>
            <person name="Pauperio F."/>
            <person name="Salvi D."/>
            <person name="Soler L."/>
            <person name="While G.M."/>
            <person name="Uller T."/>
            <person name="Font E."/>
            <person name="Andersson L."/>
            <person name="Carneiro M."/>
        </authorList>
    </citation>
    <scope>NUCLEOTIDE SEQUENCE</scope>
</reference>
<evidence type="ECO:0000256" key="1">
    <source>
        <dbReference type="SAM" id="MobiDB-lite"/>
    </source>
</evidence>
<sequence length="176" mass="18742">LHASKKQHLLSQGCFLGSSQERTKGLSSYDIVSSHLILLALAQKETLPPRAQLGDAALRAKSSSRSRLGSRNTSSSSSFSAPSPYFAPSSGVQGSGSERSSFQWSPSGRRTGSLYCRVGIGFHLQIHPDGHVNGSHQGSILTDRGSNSHILLLCILPTDRLSPTLVSLQLSLLMSS</sequence>
<dbReference type="GO" id="GO:0008284">
    <property type="term" value="P:positive regulation of cell population proliferation"/>
    <property type="evidence" value="ECO:0007669"/>
    <property type="project" value="Ensembl"/>
</dbReference>